<dbReference type="GO" id="GO:0016798">
    <property type="term" value="F:hydrolase activity, acting on glycosyl bonds"/>
    <property type="evidence" value="ECO:0007669"/>
    <property type="project" value="UniProtKB-KW"/>
</dbReference>
<accession>A0A267WLY1</accession>
<keyword evidence="4" id="KW-1133">Transmembrane helix</keyword>
<evidence type="ECO:0000256" key="2">
    <source>
        <dbReference type="ARBA" id="ARBA00023295"/>
    </source>
</evidence>
<evidence type="ECO:0000256" key="5">
    <source>
        <dbReference type="SAM" id="SignalP"/>
    </source>
</evidence>
<dbReference type="SUPFAM" id="SSF49373">
    <property type="entry name" value="Invasin/intimin cell-adhesion fragments"/>
    <property type="match status" value="1"/>
</dbReference>
<dbReference type="Gene3D" id="2.115.10.20">
    <property type="entry name" value="Glycosyl hydrolase domain, family 43"/>
    <property type="match status" value="1"/>
</dbReference>
<feature type="region of interest" description="Disordered" evidence="3">
    <location>
        <begin position="910"/>
        <end position="947"/>
    </location>
</feature>
<reference evidence="7 8" key="1">
    <citation type="journal article" date="2017" name="ISME J.">
        <title>Unveiling bifidobacterial biogeography across the mammalian branch of the tree of life.</title>
        <authorList>
            <person name="Milani C."/>
            <person name="Mangifesta M."/>
            <person name="Mancabelli L."/>
            <person name="Lugli G.A."/>
            <person name="James K."/>
            <person name="Duranti S."/>
            <person name="Turroni F."/>
            <person name="Ferrario C."/>
            <person name="Ossiprandi M.C."/>
            <person name="van Sinderen D."/>
            <person name="Ventura M."/>
        </authorList>
    </citation>
    <scope>NUCLEOTIDE SEQUENCE [LARGE SCALE GENOMIC DNA]</scope>
    <source>
        <strain evidence="7 8">1E</strain>
    </source>
</reference>
<dbReference type="Pfam" id="PF13385">
    <property type="entry name" value="Laminin_G_3"/>
    <property type="match status" value="1"/>
</dbReference>
<dbReference type="SUPFAM" id="SSF49899">
    <property type="entry name" value="Concanavalin A-like lectins/glucanases"/>
    <property type="match status" value="1"/>
</dbReference>
<sequence>MKRHSQRLRDILRRGLAIAVTVPMMVSFAPVAFAEDGAGTGNGSATPSASSGLNLLASYDFSDGTATDTSGNGYNLTMNGGAKVEAFGDRNNNQALSLRGNGQYASFPDELFAKAGNSFTMEFAAKSRHADDGNYFSFSVGGSQQKYLFWYLSTKSTKFVISDNKWNNEQGFKTSLSNNDNIWHNYKLIVDGETLTMLRDGELVGYKANTGITMADLGSTAATIGKSLYSGDAYWSGAIDDIKIYQGADVTLPSSVTIVGDGVLDGALTMVENSATKLTATVSPENAISTDVTWESSKTSVATVGSDGTVTAVGEGTTTITATTKAGGVSASVDVTVKPLDPATVVQFDLDSAISAVNEATTENLPLISTGSKYGSTITWTSSNENVITGTDTNYQAPSVGSADPYKGAGIVTRPAYGDGDAAPVELTATAANADGSVTKTAKVSVIVKEKTREVPDEAYAAVTFLSDSDKTNGKTGEALYMSATEGNNFFSFKEINNSNPVIESYADTKGLRDPYVLKSHDGDKYYMIATDLKVSAQGWGQNQQYGSLKVEVWESKDMVNWTRTNAADGDTGIKINVDNAGMTWAPEAYWDDSLGAYVVFFSSRMYTDDTRSTAVTSTNTGYAYNVLLYCITRDFKTFTEPVMWQDTNYSRIDSTVIKVGDYYYRFTKNEESGAAGSYITNGKSTFLERSKVLTATTEEASPDTDPETGWQLLDQRILPFEGPEAIKLNAGDKYQNEAGDAMVIMADSGGYQPYMTSESALLSCDWNNRLSQTDGWHTQKDQNAGVSGYVYANGMPTPTRHGAFVNVPAAIAENMHRWTTANPTTPDATDSTTKLERGRDTLTATVTAKDGGNVAGSVVFTAGDWTETVKLNADGVATVTAPEGALGKVSKITAAYGGYTDNLVNVSDDAIEQTPDPDPTPDPTPDPDPTPAPTTKPGTTTTKKTAKKAAVVVNTGANVKGIALVAAILAIGGALAVLRRWKAAR</sequence>
<dbReference type="CDD" id="cd08983">
    <property type="entry name" value="GH43_Bt3655-like"/>
    <property type="match status" value="1"/>
</dbReference>
<feature type="domain" description="BIG2" evidence="6">
    <location>
        <begin position="258"/>
        <end position="334"/>
    </location>
</feature>
<dbReference type="InterPro" id="IPR023296">
    <property type="entry name" value="Glyco_hydro_beta-prop_sf"/>
</dbReference>
<gene>
    <name evidence="7" type="ORF">BPS1E_1027</name>
</gene>
<keyword evidence="5" id="KW-0732">Signal</keyword>
<feature type="signal peptide" evidence="5">
    <location>
        <begin position="1"/>
        <end position="34"/>
    </location>
</feature>
<evidence type="ECO:0000256" key="4">
    <source>
        <dbReference type="SAM" id="Phobius"/>
    </source>
</evidence>
<dbReference type="InterPro" id="IPR013783">
    <property type="entry name" value="Ig-like_fold"/>
</dbReference>
<dbReference type="InterPro" id="IPR008964">
    <property type="entry name" value="Invasin/intimin_cell_adhesion"/>
</dbReference>
<dbReference type="PANTHER" id="PTHR43301:SF3">
    <property type="entry name" value="ARABINAN ENDO-1,5-ALPHA-L-ARABINOSIDASE A-RELATED"/>
    <property type="match status" value="1"/>
</dbReference>
<dbReference type="InterPro" id="IPR050727">
    <property type="entry name" value="GH43_arabinanases"/>
</dbReference>
<organism evidence="7 8">
    <name type="scientific">Bifidobacterium pseudocatenulatum</name>
    <dbReference type="NCBI Taxonomy" id="28026"/>
    <lineage>
        <taxon>Bacteria</taxon>
        <taxon>Bacillati</taxon>
        <taxon>Actinomycetota</taxon>
        <taxon>Actinomycetes</taxon>
        <taxon>Bifidobacteriales</taxon>
        <taxon>Bifidobacteriaceae</taxon>
        <taxon>Bifidobacterium</taxon>
    </lineage>
</organism>
<feature type="compositionally biased region" description="Pro residues" evidence="3">
    <location>
        <begin position="917"/>
        <end position="935"/>
    </location>
</feature>
<evidence type="ECO:0000313" key="8">
    <source>
        <dbReference type="Proteomes" id="UP000216789"/>
    </source>
</evidence>
<proteinExistence type="predicted"/>
<dbReference type="Pfam" id="PF20578">
    <property type="entry name" value="aBig_2"/>
    <property type="match status" value="1"/>
</dbReference>
<dbReference type="Gene3D" id="2.60.40.1080">
    <property type="match status" value="1"/>
</dbReference>
<dbReference type="Pfam" id="PF02368">
    <property type="entry name" value="Big_2"/>
    <property type="match status" value="1"/>
</dbReference>
<evidence type="ECO:0000259" key="6">
    <source>
        <dbReference type="SMART" id="SM00635"/>
    </source>
</evidence>
<dbReference type="RefSeq" id="WP_241887398.1">
    <property type="nucleotide sequence ID" value="NZ_MNLB01000004.1"/>
</dbReference>
<keyword evidence="1" id="KW-0378">Hydrolase</keyword>
<dbReference type="GO" id="GO:0005975">
    <property type="term" value="P:carbohydrate metabolic process"/>
    <property type="evidence" value="ECO:0007669"/>
    <property type="project" value="UniProtKB-ARBA"/>
</dbReference>
<dbReference type="InterPro" id="IPR046780">
    <property type="entry name" value="aBig_2"/>
</dbReference>
<evidence type="ECO:0000256" key="1">
    <source>
        <dbReference type="ARBA" id="ARBA00022801"/>
    </source>
</evidence>
<keyword evidence="4" id="KW-0472">Membrane</keyword>
<keyword evidence="2" id="KW-0326">Glycosidase</keyword>
<feature type="chain" id="PRO_5012289340" evidence="5">
    <location>
        <begin position="35"/>
        <end position="986"/>
    </location>
</feature>
<dbReference type="Proteomes" id="UP000216789">
    <property type="component" value="Unassembled WGS sequence"/>
</dbReference>
<dbReference type="Gene3D" id="2.60.40.10">
    <property type="entry name" value="Immunoglobulins"/>
    <property type="match status" value="1"/>
</dbReference>
<comment type="caution">
    <text evidence="7">The sequence shown here is derived from an EMBL/GenBank/DDBJ whole genome shotgun (WGS) entry which is preliminary data.</text>
</comment>
<keyword evidence="4" id="KW-0812">Transmembrane</keyword>
<feature type="transmembrane region" description="Helical" evidence="4">
    <location>
        <begin position="962"/>
        <end position="979"/>
    </location>
</feature>
<evidence type="ECO:0000313" key="7">
    <source>
        <dbReference type="EMBL" id="PAC73635.1"/>
    </source>
</evidence>
<dbReference type="EMBL" id="MNLB01000004">
    <property type="protein sequence ID" value="PAC73635.1"/>
    <property type="molecule type" value="Genomic_DNA"/>
</dbReference>
<dbReference type="SMART" id="SM00635">
    <property type="entry name" value="BID_2"/>
    <property type="match status" value="1"/>
</dbReference>
<name>A0A267WLY1_BIFPS</name>
<dbReference type="AlphaFoldDB" id="A0A267WLY1"/>
<dbReference type="Gene3D" id="2.60.120.200">
    <property type="match status" value="1"/>
</dbReference>
<protein>
    <submittedName>
        <fullName evidence="7">Arabinosidase</fullName>
    </submittedName>
</protein>
<dbReference type="InterPro" id="IPR003343">
    <property type="entry name" value="Big_2"/>
</dbReference>
<evidence type="ECO:0000256" key="3">
    <source>
        <dbReference type="SAM" id="MobiDB-lite"/>
    </source>
</evidence>
<dbReference type="InterPro" id="IPR013320">
    <property type="entry name" value="ConA-like_dom_sf"/>
</dbReference>
<dbReference type="PANTHER" id="PTHR43301">
    <property type="entry name" value="ARABINAN ENDO-1,5-ALPHA-L-ARABINOSIDASE"/>
    <property type="match status" value="1"/>
</dbReference>
<dbReference type="SUPFAM" id="SSF75005">
    <property type="entry name" value="Arabinanase/levansucrase/invertase"/>
    <property type="match status" value="1"/>
</dbReference>